<protein>
    <recommendedName>
        <fullName evidence="5">Phosphoglycerate mutase</fullName>
    </recommendedName>
</protein>
<dbReference type="InterPro" id="IPR029033">
    <property type="entry name" value="His_PPase_superfam"/>
</dbReference>
<dbReference type="InterPro" id="IPR050275">
    <property type="entry name" value="PGM_Phosphatase"/>
</dbReference>
<evidence type="ECO:0000256" key="1">
    <source>
        <dbReference type="PIRSR" id="PIRSR613078-2"/>
    </source>
</evidence>
<evidence type="ECO:0000313" key="3">
    <source>
        <dbReference type="EMBL" id="KAK4535153.1"/>
    </source>
</evidence>
<organism evidence="3 4">
    <name type="scientific">Cyanidium caldarium</name>
    <name type="common">Red alga</name>
    <dbReference type="NCBI Taxonomy" id="2771"/>
    <lineage>
        <taxon>Eukaryota</taxon>
        <taxon>Rhodophyta</taxon>
        <taxon>Bangiophyceae</taxon>
        <taxon>Cyanidiales</taxon>
        <taxon>Cyanidiaceae</taxon>
        <taxon>Cyanidium</taxon>
    </lineage>
</organism>
<dbReference type="InterPro" id="IPR013078">
    <property type="entry name" value="His_Pase_superF_clade-1"/>
</dbReference>
<dbReference type="Proteomes" id="UP001301350">
    <property type="component" value="Unassembled WGS sequence"/>
</dbReference>
<dbReference type="InterPro" id="IPR001345">
    <property type="entry name" value="PG/BPGM_mutase_AS"/>
</dbReference>
<gene>
    <name evidence="3" type="ORF">CDCA_CDCA04G1178</name>
</gene>
<dbReference type="PROSITE" id="PS00175">
    <property type="entry name" value="PG_MUTASE"/>
    <property type="match status" value="1"/>
</dbReference>
<keyword evidence="4" id="KW-1185">Reference proteome</keyword>
<dbReference type="GO" id="GO:0016791">
    <property type="term" value="F:phosphatase activity"/>
    <property type="evidence" value="ECO:0007669"/>
    <property type="project" value="TreeGrafter"/>
</dbReference>
<dbReference type="EMBL" id="JANCYW010000004">
    <property type="protein sequence ID" value="KAK4535153.1"/>
    <property type="molecule type" value="Genomic_DNA"/>
</dbReference>
<proteinExistence type="predicted"/>
<sequence length="326" mass="36825">MFIQSLVATTVIVRHGETEWNSEDRSQGQLDTPRLSRRGQEQARHLARDGISLWQRQVHTLALSSLQRARHTADIVREECAASASWRVWSTELLWEAGVPWAGLYKPEAAQRFPEAYRQFKYEPAASASIQELHRRVQQFWQRRQEQCAADDTANGTGAVWLVVAHNQTNRALLTQAAGWDLRQHRVWKQSNCGCSVVDAKRRIHLVNYVVPHRAACMPATEADKRLLELECDERLPQLQHARNAHGIEVIRGRPADLQRALGELLDGADTQQLVWYPGGRTRLERSGDGSSWTIAGHNWPAADAAPTVIAQCVSQCVEADRMLRA</sequence>
<reference evidence="3 4" key="1">
    <citation type="submission" date="2022-07" db="EMBL/GenBank/DDBJ databases">
        <title>Genome-wide signatures of adaptation to extreme environments.</title>
        <authorList>
            <person name="Cho C.H."/>
            <person name="Yoon H.S."/>
        </authorList>
    </citation>
    <scope>NUCLEOTIDE SEQUENCE [LARGE SCALE GENOMIC DNA]</scope>
    <source>
        <strain evidence="3 4">DBV 063 E5</strain>
    </source>
</reference>
<dbReference type="Pfam" id="PF00300">
    <property type="entry name" value="His_Phos_1"/>
    <property type="match status" value="1"/>
</dbReference>
<dbReference type="Gene3D" id="3.40.50.1240">
    <property type="entry name" value="Phosphoglycerate mutase-like"/>
    <property type="match status" value="1"/>
</dbReference>
<dbReference type="SMART" id="SM00855">
    <property type="entry name" value="PGAM"/>
    <property type="match status" value="1"/>
</dbReference>
<name>A0AAV9ISB9_CYACA</name>
<evidence type="ECO:0000256" key="2">
    <source>
        <dbReference type="SAM" id="MobiDB-lite"/>
    </source>
</evidence>
<evidence type="ECO:0000313" key="4">
    <source>
        <dbReference type="Proteomes" id="UP001301350"/>
    </source>
</evidence>
<feature type="binding site" evidence="1">
    <location>
        <position position="68"/>
    </location>
    <ligand>
        <name>substrate</name>
    </ligand>
</feature>
<comment type="caution">
    <text evidence="3">The sequence shown here is derived from an EMBL/GenBank/DDBJ whole genome shotgun (WGS) entry which is preliminary data.</text>
</comment>
<feature type="binding site" evidence="1">
    <location>
        <begin position="14"/>
        <end position="21"/>
    </location>
    <ligand>
        <name>substrate</name>
    </ligand>
</feature>
<feature type="region of interest" description="Disordered" evidence="2">
    <location>
        <begin position="19"/>
        <end position="38"/>
    </location>
</feature>
<dbReference type="AlphaFoldDB" id="A0AAV9ISB9"/>
<dbReference type="SUPFAM" id="SSF53254">
    <property type="entry name" value="Phosphoglycerate mutase-like"/>
    <property type="match status" value="1"/>
</dbReference>
<dbReference type="CDD" id="cd07067">
    <property type="entry name" value="HP_PGM_like"/>
    <property type="match status" value="1"/>
</dbReference>
<accession>A0AAV9ISB9</accession>
<dbReference type="PANTHER" id="PTHR48100">
    <property type="entry name" value="BROAD-SPECIFICITY PHOSPHATASE YOR283W-RELATED"/>
    <property type="match status" value="1"/>
</dbReference>
<evidence type="ECO:0008006" key="5">
    <source>
        <dbReference type="Google" id="ProtNLM"/>
    </source>
</evidence>